<evidence type="ECO:0000259" key="5">
    <source>
        <dbReference type="PROSITE" id="PS50238"/>
    </source>
</evidence>
<dbReference type="GO" id="GO:0016020">
    <property type="term" value="C:membrane"/>
    <property type="evidence" value="ECO:0007669"/>
    <property type="project" value="TreeGrafter"/>
</dbReference>
<feature type="region of interest" description="Disordered" evidence="2">
    <location>
        <begin position="1890"/>
        <end position="1914"/>
    </location>
</feature>
<keyword evidence="7" id="KW-1185">Reference proteome</keyword>
<evidence type="ECO:0000256" key="2">
    <source>
        <dbReference type="SAM" id="MobiDB-lite"/>
    </source>
</evidence>
<dbReference type="Proteomes" id="UP000094285">
    <property type="component" value="Unassembled WGS sequence"/>
</dbReference>
<evidence type="ECO:0000313" key="7">
    <source>
        <dbReference type="Proteomes" id="UP000094285"/>
    </source>
</evidence>
<dbReference type="PANTHER" id="PTHR23182:SF1">
    <property type="entry name" value="RHO GTPASE ACTIVATING PROTEIN AT 1A, ISOFORM E"/>
    <property type="match status" value="1"/>
</dbReference>
<dbReference type="OrthoDB" id="79452at2759"/>
<dbReference type="Pfam" id="PF00620">
    <property type="entry name" value="RhoGAP"/>
    <property type="match status" value="1"/>
</dbReference>
<feature type="domain" description="PH" evidence="3">
    <location>
        <begin position="1526"/>
        <end position="1670"/>
    </location>
</feature>
<dbReference type="GO" id="GO:0007264">
    <property type="term" value="P:small GTPase-mediated signal transduction"/>
    <property type="evidence" value="ECO:0007669"/>
    <property type="project" value="InterPro"/>
</dbReference>
<dbReference type="InterPro" id="IPR023578">
    <property type="entry name" value="Ras_GEF_dom_sf"/>
</dbReference>
<evidence type="ECO:0000259" key="4">
    <source>
        <dbReference type="PROSITE" id="PS50212"/>
    </source>
</evidence>
<dbReference type="InterPro" id="IPR036964">
    <property type="entry name" value="RASGEF_cat_dom_sf"/>
</dbReference>
<dbReference type="InterPro" id="IPR008936">
    <property type="entry name" value="Rho_GTPase_activation_prot"/>
</dbReference>
<name>A0A1E4SHU2_9ASCO</name>
<dbReference type="InterPro" id="IPR037769">
    <property type="entry name" value="Abr/Bcr"/>
</dbReference>
<dbReference type="PANTHER" id="PTHR23182">
    <property type="entry name" value="BREAKPOINT CLUSTER REGION PROTEIN BCR"/>
    <property type="match status" value="1"/>
</dbReference>
<dbReference type="InterPro" id="IPR001895">
    <property type="entry name" value="RASGEF_cat_dom"/>
</dbReference>
<dbReference type="InterPro" id="IPR001849">
    <property type="entry name" value="PH_domain"/>
</dbReference>
<keyword evidence="1" id="KW-0344">Guanine-nucleotide releasing factor</keyword>
<dbReference type="SUPFAM" id="SSF48350">
    <property type="entry name" value="GTPase activation domain, GAP"/>
    <property type="match status" value="1"/>
</dbReference>
<dbReference type="STRING" id="984487.A0A1E4SHU2"/>
<dbReference type="Gene3D" id="1.20.870.10">
    <property type="entry name" value="Son of sevenless (SoS) protein Chain: S domain 1"/>
    <property type="match status" value="1"/>
</dbReference>
<dbReference type="GeneID" id="30984030"/>
<feature type="compositionally biased region" description="Polar residues" evidence="2">
    <location>
        <begin position="1533"/>
        <end position="1558"/>
    </location>
</feature>
<protein>
    <recommendedName>
        <fullName evidence="8">Rho-GAP domain-containing protein</fullName>
    </recommendedName>
</protein>
<evidence type="ECO:0000256" key="1">
    <source>
        <dbReference type="PROSITE-ProRule" id="PRU00135"/>
    </source>
</evidence>
<dbReference type="PROSITE" id="PS50238">
    <property type="entry name" value="RHOGAP"/>
    <property type="match status" value="1"/>
</dbReference>
<dbReference type="RefSeq" id="XP_020064188.1">
    <property type="nucleotide sequence ID" value="XM_020209894.1"/>
</dbReference>
<dbReference type="GO" id="GO:0005085">
    <property type="term" value="F:guanyl-nucleotide exchange factor activity"/>
    <property type="evidence" value="ECO:0007669"/>
    <property type="project" value="UniProtKB-KW"/>
</dbReference>
<dbReference type="GO" id="GO:0005096">
    <property type="term" value="F:GTPase activator activity"/>
    <property type="evidence" value="ECO:0007669"/>
    <property type="project" value="InterPro"/>
</dbReference>
<evidence type="ECO:0000259" key="3">
    <source>
        <dbReference type="PROSITE" id="PS50003"/>
    </source>
</evidence>
<dbReference type="Pfam" id="PF00618">
    <property type="entry name" value="RasGEF_N"/>
    <property type="match status" value="1"/>
</dbReference>
<dbReference type="CDD" id="cd00159">
    <property type="entry name" value="RhoGAP"/>
    <property type="match status" value="1"/>
</dbReference>
<feature type="domain" description="Rho-GAP" evidence="5">
    <location>
        <begin position="1691"/>
        <end position="1883"/>
    </location>
</feature>
<feature type="compositionally biased region" description="Acidic residues" evidence="2">
    <location>
        <begin position="1905"/>
        <end position="1914"/>
    </location>
</feature>
<proteinExistence type="predicted"/>
<reference evidence="7" key="1">
    <citation type="submission" date="2016-05" db="EMBL/GenBank/DDBJ databases">
        <title>Comparative genomics of biotechnologically important yeasts.</title>
        <authorList>
            <consortium name="DOE Joint Genome Institute"/>
            <person name="Riley R."/>
            <person name="Haridas S."/>
            <person name="Wolfe K.H."/>
            <person name="Lopes M.R."/>
            <person name="Hittinger C.T."/>
            <person name="Goker M."/>
            <person name="Salamov A."/>
            <person name="Wisecaver J."/>
            <person name="Long T.M."/>
            <person name="Aerts A.L."/>
            <person name="Barry K."/>
            <person name="Choi C."/>
            <person name="Clum A."/>
            <person name="Coughlan A.Y."/>
            <person name="Deshpande S."/>
            <person name="Douglass A.P."/>
            <person name="Hanson S.J."/>
            <person name="Klenk H.-P."/>
            <person name="Labutti K."/>
            <person name="Lapidus A."/>
            <person name="Lindquist E."/>
            <person name="Lipzen A."/>
            <person name="Meier-Kolthoff J.P."/>
            <person name="Ohm R.A."/>
            <person name="Otillar R.P."/>
            <person name="Pangilinan J."/>
            <person name="Peng Y."/>
            <person name="Rokas A."/>
            <person name="Rosa C.A."/>
            <person name="Scheuner C."/>
            <person name="Sibirny A.A."/>
            <person name="Slot J.C."/>
            <person name="Stielow J.B."/>
            <person name="Sun H."/>
            <person name="Kurtzman C.P."/>
            <person name="Blackwell M."/>
            <person name="Grigoriev I.V."/>
            <person name="Jeffries T.W."/>
        </authorList>
    </citation>
    <scope>NUCLEOTIDE SEQUENCE [LARGE SCALE GENOMIC DNA]</scope>
    <source>
        <strain evidence="7">NRRL Y-17324</strain>
    </source>
</reference>
<feature type="compositionally biased region" description="Low complexity" evidence="2">
    <location>
        <begin position="568"/>
        <end position="581"/>
    </location>
</feature>
<feature type="region of interest" description="Disordered" evidence="2">
    <location>
        <begin position="922"/>
        <end position="949"/>
    </location>
</feature>
<feature type="domain" description="N-terminal Ras-GEF" evidence="4">
    <location>
        <begin position="969"/>
        <end position="1153"/>
    </location>
</feature>
<feature type="region of interest" description="Disordered" evidence="2">
    <location>
        <begin position="1531"/>
        <end position="1558"/>
    </location>
</feature>
<evidence type="ECO:0008006" key="8">
    <source>
        <dbReference type="Google" id="ProtNLM"/>
    </source>
</evidence>
<dbReference type="SUPFAM" id="SSF50729">
    <property type="entry name" value="PH domain-like"/>
    <property type="match status" value="1"/>
</dbReference>
<dbReference type="SMART" id="SM00324">
    <property type="entry name" value="RhoGAP"/>
    <property type="match status" value="1"/>
</dbReference>
<dbReference type="EMBL" id="KV453912">
    <property type="protein sequence ID" value="ODV79066.1"/>
    <property type="molecule type" value="Genomic_DNA"/>
</dbReference>
<dbReference type="CDD" id="cd06224">
    <property type="entry name" value="REM"/>
    <property type="match status" value="1"/>
</dbReference>
<dbReference type="Gene3D" id="1.10.555.10">
    <property type="entry name" value="Rho GTPase activation protein"/>
    <property type="match status" value="1"/>
</dbReference>
<evidence type="ECO:0000313" key="6">
    <source>
        <dbReference type="EMBL" id="ODV79066.1"/>
    </source>
</evidence>
<dbReference type="PROSITE" id="PS50003">
    <property type="entry name" value="PH_DOMAIN"/>
    <property type="match status" value="1"/>
</dbReference>
<organism evidence="6 7">
    <name type="scientific">Suhomyces tanzawaensis NRRL Y-17324</name>
    <dbReference type="NCBI Taxonomy" id="984487"/>
    <lineage>
        <taxon>Eukaryota</taxon>
        <taxon>Fungi</taxon>
        <taxon>Dikarya</taxon>
        <taxon>Ascomycota</taxon>
        <taxon>Saccharomycotina</taxon>
        <taxon>Pichiomycetes</taxon>
        <taxon>Debaryomycetaceae</taxon>
        <taxon>Suhomyces</taxon>
    </lineage>
</organism>
<gene>
    <name evidence="6" type="ORF">CANTADRAFT_51048</name>
</gene>
<dbReference type="SUPFAM" id="SSF48366">
    <property type="entry name" value="Ras GEF"/>
    <property type="match status" value="2"/>
</dbReference>
<dbReference type="Gene3D" id="1.10.840.10">
    <property type="entry name" value="Ras guanine-nucleotide exchange factors catalytic domain"/>
    <property type="match status" value="1"/>
</dbReference>
<dbReference type="InterPro" id="IPR000651">
    <property type="entry name" value="Ras-like_Gua-exchang_fac_N"/>
</dbReference>
<feature type="region of interest" description="Disordered" evidence="2">
    <location>
        <begin position="567"/>
        <end position="591"/>
    </location>
</feature>
<dbReference type="InterPro" id="IPR000198">
    <property type="entry name" value="RhoGAP_dom"/>
</dbReference>
<dbReference type="SMART" id="SM00147">
    <property type="entry name" value="RasGEF"/>
    <property type="match status" value="1"/>
</dbReference>
<dbReference type="Pfam" id="PF00617">
    <property type="entry name" value="RasGEF"/>
    <property type="match status" value="1"/>
</dbReference>
<dbReference type="PROSITE" id="PS50212">
    <property type="entry name" value="RASGEF_NTER"/>
    <property type="match status" value="1"/>
</dbReference>
<sequence length="1914" mass="218296">MRKIWSLRKERDKRKSLSSTQQLYTQSEINQQQNLTQHHNAPHQTAQQIPDYDASNQTITEDFNDDYSTLANSTITSINETSSLLNYPASTRSVSALAKSDYDSKSIKLSWLNVMVNAASADEISERTLKLFRAELKGSHLYLFKPHPNLNIKSFRLTSNSTTSLTSTPTTEFFKHGNSSNITVQDIVSADPLASVDYAITYFDTTVPHPDLSYDFEAHHFTASTASIQLAFSSSAKSNSIESLIHFILFNVDERDNNSVKSIINTMPILPTFGKILKLICSFLTAIFGKKFNGAYNLNVIIERILDLLYNIEENFNGFLLKSDVAPYILRILEIYESEISKILEFKRVMLSKQQGLINLVSNDNLMIADINPIQELSSLVFMNELNLIDFATTISAIDLNFFKKWNSNIDKSLLLYSSINSGLDTSSNPAAVAFDFFYKKNPLIFNNDHHIHYLSRLLINHLFIENSLVNTPSTNSSGLSSSVLERKARLLEKWIDLGCLLDKSGNMSSWLGISSIILSQPVLRLTKIWSLVSPDYIKLLKNDWSPVLFELDRRYLANGSLNSDKLNSATSPNTPNPASNNDEDTSPKDSYHIMAPRGLGKIYPKEKVIPYFGDLLINNSVGSTSNILELESIWKRINYSFNRWNEYLSNLVNYNEIIKYNDDVLRRYDSMGFIFSNESLNQVLYLGVNSDDAKSLPSNYDAESKDSDSSFQEVKENHELRNKLIRLIEVNCDSINLESIMRLSLILEPELPEAYLKCPSAQGPDVSFMRHRNLSSSNISLHSNDSTTSLNAPSISNFNGNDGPSVSDTPASRIPTFNNNYFKINLSKYDELVNVSTNSSSVKDSKLQQLLDPSANKQNLVIDSELTFRVDDFVSGIDMANSTALNALDDVDNDDDEDDVPGLGIDVDDILNSEKFNNFTMSPNPNASNSEVENPATSTAPNVGTKKPNNYSVISSESSNGIGAPQTYRYIPKYASIDKLIDLLLIDSKYFDENVSMDLTEYRFVFLLNYNSFITTKELLDKLAHRFINSGNAVISVMKKLYILRSMDGSNGEPLSYSQPKINMEFPNWSLDTEVDLNELGDVDYELLLKIQINILKVLIVLINNFYSNFSLDLVNKKILIKLLKLFSNEILQWYNSNKIDPTLEKSFESLVNYYKKLKKLFVKKTYRPIEILKFDEYLINEFRFSNSLHEVPMNRNLPGHKNVIKIEKFLLKFNKLLAVFYRGIRAEDWDKVFKILENSFENNALLEFNLQKNSVNDENLLISNIFNYFESLIDPNEKQLVLKKFPLVFRKLFKLYYKFRSYLLIQLTDLNITVDERLDRMKTLLLMVKISKLKMGDNQFVFEGGKDSIPSCIETAVTNVIYSPESRLFTNLWIKASNFLNNEDTSPNTIYDDLNLLLPTNLTLGDLQSSEPLLPCFCWIIENLILINTCPSFYKQTINFNKRYLIFKLIKELSIEDDNSVEAHENNYHETREFDFLLKLDESLINNQNLKEFTLLEKDKTKLFRAVLHDQHKLLILENKKKVIRDAKGSLANSNSGPGPNQSLTKKPSTSSLRRQSLSYKSSSTSRFKISGLFSKSRPFSLNVSGLSNSAAEKIVSSKDLPPVEPYIDPKQKPSLVIPLRNIKLFPAYLLPLCFIIDAENTNVDYFFQAPNESEWNDWLVKLNYANRHWFYSRALNLKANHTFTTFGIPIGVICNREQSIAPRILTIIFEEIEKEGLKDVGIYRISSSISELNNVKSIIDKTGTLNLQEKTYDVHTLTSVVKSYFRELPDALFTDKVIGAFFALKQHNLDEQTEESKIIDQYKETLKMLPLVNFHTLRLLLKHLKKISQYSDVNKMTPSNLATVIGPAFTEASSLDSLINNFGFMNSILEKLINNYEYVFDDEESTVEQLPDPDIMLKEPNYDDSEEDTEK</sequence>
<accession>A0A1E4SHU2</accession>